<feature type="region of interest" description="Disordered" evidence="1">
    <location>
        <begin position="1"/>
        <end position="46"/>
    </location>
</feature>
<dbReference type="AlphaFoldDB" id="A0A3P8M0Q7"/>
<sequence length="174" mass="19026">MRQTRRDVRSPQHRRQRRRPVAPGVRPEWPTRDDQFVGAEGRAPLDGPAGYLITQIGSSRRHAVGLSAGLQTPACGLQNPLQPGRRQPGRIGLRGARRNQATLLTAKQRSGEGRHIHGDRSGVGDRARCGCGGDEADVIPGARAGDDQPFGFQKTQRFLGRRDADLLPLSKLAY</sequence>
<feature type="compositionally biased region" description="Basic and acidic residues" evidence="1">
    <location>
        <begin position="1"/>
        <end position="10"/>
    </location>
</feature>
<proteinExistence type="predicted"/>
<accession>A0A3P8M0Q7</accession>
<dbReference type="KEGG" id="rtg:NCTC13098_03486"/>
<protein>
    <submittedName>
        <fullName evidence="2">Uncharacterized protein</fullName>
    </submittedName>
</protein>
<feature type="compositionally biased region" description="Basic residues" evidence="1">
    <location>
        <begin position="11"/>
        <end position="20"/>
    </location>
</feature>
<gene>
    <name evidence="2" type="ORF">NCTC13098_03486</name>
</gene>
<evidence type="ECO:0000256" key="1">
    <source>
        <dbReference type="SAM" id="MobiDB-lite"/>
    </source>
</evidence>
<dbReference type="EMBL" id="LR131271">
    <property type="protein sequence ID" value="VDR27120.1"/>
    <property type="molecule type" value="Genomic_DNA"/>
</dbReference>
<evidence type="ECO:0000313" key="3">
    <source>
        <dbReference type="Proteomes" id="UP000274346"/>
    </source>
</evidence>
<name>A0A3P8M0Q7_RAOTE</name>
<dbReference type="Proteomes" id="UP000274346">
    <property type="component" value="Chromosome"/>
</dbReference>
<evidence type="ECO:0000313" key="2">
    <source>
        <dbReference type="EMBL" id="VDR27120.1"/>
    </source>
</evidence>
<reference evidence="2 3" key="1">
    <citation type="submission" date="2018-12" db="EMBL/GenBank/DDBJ databases">
        <authorList>
            <consortium name="Pathogen Informatics"/>
        </authorList>
    </citation>
    <scope>NUCLEOTIDE SEQUENCE [LARGE SCALE GENOMIC DNA]</scope>
    <source>
        <strain evidence="2 3">NCTC13098</strain>
    </source>
</reference>
<organism evidence="2 3">
    <name type="scientific">Raoultella terrigena</name>
    <name type="common">Klebsiella terrigena</name>
    <dbReference type="NCBI Taxonomy" id="577"/>
    <lineage>
        <taxon>Bacteria</taxon>
        <taxon>Pseudomonadati</taxon>
        <taxon>Pseudomonadota</taxon>
        <taxon>Gammaproteobacteria</taxon>
        <taxon>Enterobacterales</taxon>
        <taxon>Enterobacteriaceae</taxon>
        <taxon>Klebsiella/Raoultella group</taxon>
        <taxon>Raoultella</taxon>
    </lineage>
</organism>